<dbReference type="AlphaFoldDB" id="A0A0F9BG19"/>
<dbReference type="EMBL" id="LAZR01049455">
    <property type="protein sequence ID" value="KKK89599.1"/>
    <property type="molecule type" value="Genomic_DNA"/>
</dbReference>
<reference evidence="1" key="1">
    <citation type="journal article" date="2015" name="Nature">
        <title>Complex archaea that bridge the gap between prokaryotes and eukaryotes.</title>
        <authorList>
            <person name="Spang A."/>
            <person name="Saw J.H."/>
            <person name="Jorgensen S.L."/>
            <person name="Zaremba-Niedzwiedzka K."/>
            <person name="Martijn J."/>
            <person name="Lind A.E."/>
            <person name="van Eijk R."/>
            <person name="Schleper C."/>
            <person name="Guy L."/>
            <person name="Ettema T.J."/>
        </authorList>
    </citation>
    <scope>NUCLEOTIDE SEQUENCE</scope>
</reference>
<organism evidence="1">
    <name type="scientific">marine sediment metagenome</name>
    <dbReference type="NCBI Taxonomy" id="412755"/>
    <lineage>
        <taxon>unclassified sequences</taxon>
        <taxon>metagenomes</taxon>
        <taxon>ecological metagenomes</taxon>
    </lineage>
</organism>
<accession>A0A0F9BG19</accession>
<evidence type="ECO:0000313" key="1">
    <source>
        <dbReference type="EMBL" id="KKK89599.1"/>
    </source>
</evidence>
<proteinExistence type="predicted"/>
<protein>
    <submittedName>
        <fullName evidence="1">Uncharacterized protein</fullName>
    </submittedName>
</protein>
<comment type="caution">
    <text evidence="1">The sequence shown here is derived from an EMBL/GenBank/DDBJ whole genome shotgun (WGS) entry which is preliminary data.</text>
</comment>
<name>A0A0F9BG19_9ZZZZ</name>
<gene>
    <name evidence="1" type="ORF">LCGC14_2731490</name>
</gene>
<sequence>MSLQSHRFTMSLNYDSWQTVINVLRRAGHNLPFIPGGFWAIVKSLEQQFEAEAGSSPGAVDKEV</sequence>